<name>A0A6A4W1H9_AMPAM</name>
<protein>
    <submittedName>
        <fullName evidence="1">Uncharacterized protein</fullName>
    </submittedName>
</protein>
<organism evidence="1 2">
    <name type="scientific">Amphibalanus amphitrite</name>
    <name type="common">Striped barnacle</name>
    <name type="synonym">Balanus amphitrite</name>
    <dbReference type="NCBI Taxonomy" id="1232801"/>
    <lineage>
        <taxon>Eukaryota</taxon>
        <taxon>Metazoa</taxon>
        <taxon>Ecdysozoa</taxon>
        <taxon>Arthropoda</taxon>
        <taxon>Crustacea</taxon>
        <taxon>Multicrustacea</taxon>
        <taxon>Cirripedia</taxon>
        <taxon>Thoracica</taxon>
        <taxon>Thoracicalcarea</taxon>
        <taxon>Balanomorpha</taxon>
        <taxon>Balanoidea</taxon>
        <taxon>Balanidae</taxon>
        <taxon>Amphibalaninae</taxon>
        <taxon>Amphibalanus</taxon>
    </lineage>
</organism>
<proteinExistence type="predicted"/>
<evidence type="ECO:0000313" key="2">
    <source>
        <dbReference type="Proteomes" id="UP000440578"/>
    </source>
</evidence>
<reference evidence="1 2" key="1">
    <citation type="submission" date="2019-07" db="EMBL/GenBank/DDBJ databases">
        <title>Draft genome assembly of a fouling barnacle, Amphibalanus amphitrite (Darwin, 1854): The first reference genome for Thecostraca.</title>
        <authorList>
            <person name="Kim W."/>
        </authorList>
    </citation>
    <scope>NUCLEOTIDE SEQUENCE [LARGE SCALE GENOMIC DNA]</scope>
    <source>
        <strain evidence="1">SNU_AA5</strain>
        <tissue evidence="1">Soma without cirri and trophi</tissue>
    </source>
</reference>
<dbReference type="EMBL" id="VIIS01001115">
    <property type="protein sequence ID" value="KAF0301837.1"/>
    <property type="molecule type" value="Genomic_DNA"/>
</dbReference>
<accession>A0A6A4W1H9</accession>
<evidence type="ECO:0000313" key="1">
    <source>
        <dbReference type="EMBL" id="KAF0301837.1"/>
    </source>
</evidence>
<gene>
    <name evidence="1" type="ORF">FJT64_003046</name>
</gene>
<comment type="caution">
    <text evidence="1">The sequence shown here is derived from an EMBL/GenBank/DDBJ whole genome shotgun (WGS) entry which is preliminary data.</text>
</comment>
<dbReference type="AlphaFoldDB" id="A0A6A4W1H9"/>
<sequence length="374" mass="40236">MGGATSHGTRSCVDVGCGPAIEGHRASILHSINSIAMAVLMRLSLGIGAVLLAIAGSQAGPSKRVLSQTRMDVTIDNAPFVTDEVVDSFEMLHVRQCEPEGFDWTKEGHQELKEILEGCESKVKAGGLGTDCDGVEFSALYFLCIANSVGELDAAGTSFDLDAFQDKTDGYSDDPKWSITEEDMFTRCIRRSAADLTPRQQAVYAYACMKWCFAVSCDDTLIEEQRLDNEGRQRIVSFLNGRCPMSPCVIVDAFGQLTSRTWAECTDSVASISDDYDAAVGRISCLLQDFQATDGTVDFDSLSSAINSIPGDSDLAPTLSWNVLLDVCGPSDAAASVSTVEFIECWAGYGLYSCAFMEANALARHFPSTCTVTL</sequence>
<keyword evidence="2" id="KW-1185">Reference proteome</keyword>
<dbReference type="Proteomes" id="UP000440578">
    <property type="component" value="Unassembled WGS sequence"/>
</dbReference>